<dbReference type="Pfam" id="PF13365">
    <property type="entry name" value="Trypsin_2"/>
    <property type="match status" value="1"/>
</dbReference>
<dbReference type="SUPFAM" id="SSF50494">
    <property type="entry name" value="Trypsin-like serine proteases"/>
    <property type="match status" value="1"/>
</dbReference>
<protein>
    <submittedName>
        <fullName evidence="1">Serine protease</fullName>
    </submittedName>
</protein>
<organism evidence="1 2">
    <name type="scientific">Micromonospora chalcea</name>
    <dbReference type="NCBI Taxonomy" id="1874"/>
    <lineage>
        <taxon>Bacteria</taxon>
        <taxon>Bacillati</taxon>
        <taxon>Actinomycetota</taxon>
        <taxon>Actinomycetes</taxon>
        <taxon>Micromonosporales</taxon>
        <taxon>Micromonosporaceae</taxon>
        <taxon>Micromonospora</taxon>
    </lineage>
</organism>
<keyword evidence="2" id="KW-1185">Reference proteome</keyword>
<keyword evidence="1" id="KW-0645">Protease</keyword>
<sequence length="354" mass="38507">MITSSEPWRLRIRATTNDGAPSEVLGTAFVVAPGVALTCAHVVEGRVRCWAEAPGGWGSGQVCSTRYAVPGWSPGRYDGTDVAVVDVPESWPAAPLGPSAPPRPETPLDALGFPEQYSAADDRGQRTRVQVIGPDETGKLIQVNGLPGFDGQIQRGYSGGPVVDVTSGRVVGMVSTADMDKRLRISWIIPLATLAEAWPPLADLLPEQIRVDPEFVEAVAALNNGAYARALERFNTLVNMYPREVDVYYYRVLAALGGRRPGGYRYEVIRAMENLLQIGIQIEPGRTSNHLRALWALIIEDYYEIRGIPTDRSRLRGLQAALSGVGSDRAREIINHVPAVECPTWQGLSRNQGI</sequence>
<reference evidence="1 2" key="1">
    <citation type="submission" date="2018-05" db="EMBL/GenBank/DDBJ databases">
        <title>Micromonospora from Atacama Desert.</title>
        <authorList>
            <person name="Carro L."/>
            <person name="Goodfellow M."/>
            <person name="Klenk H.-P."/>
        </authorList>
    </citation>
    <scope>NUCLEOTIDE SEQUENCE [LARGE SCALE GENOMIC DNA]</scope>
    <source>
        <strain evidence="1 2">LB41</strain>
    </source>
</reference>
<dbReference type="EMBL" id="QGTA01000199">
    <property type="protein sequence ID" value="RQW91781.1"/>
    <property type="molecule type" value="Genomic_DNA"/>
</dbReference>
<dbReference type="GO" id="GO:0008233">
    <property type="term" value="F:peptidase activity"/>
    <property type="evidence" value="ECO:0007669"/>
    <property type="project" value="UniProtKB-KW"/>
</dbReference>
<accession>A0ABX9Y2A0</accession>
<dbReference type="Gene3D" id="2.40.10.120">
    <property type="match status" value="1"/>
</dbReference>
<dbReference type="InterPro" id="IPR009003">
    <property type="entry name" value="Peptidase_S1_PA"/>
</dbReference>
<dbReference type="RefSeq" id="WP_083297045.1">
    <property type="nucleotide sequence ID" value="NZ_JBEOTE010000005.1"/>
</dbReference>
<comment type="caution">
    <text evidence="1">The sequence shown here is derived from an EMBL/GenBank/DDBJ whole genome shotgun (WGS) entry which is preliminary data.</text>
</comment>
<dbReference type="Proteomes" id="UP000274694">
    <property type="component" value="Unassembled WGS sequence"/>
</dbReference>
<keyword evidence="1" id="KW-0378">Hydrolase</keyword>
<name>A0ABX9Y2A0_MICCH</name>
<evidence type="ECO:0000313" key="1">
    <source>
        <dbReference type="EMBL" id="RQW91781.1"/>
    </source>
</evidence>
<dbReference type="GO" id="GO:0006508">
    <property type="term" value="P:proteolysis"/>
    <property type="evidence" value="ECO:0007669"/>
    <property type="project" value="UniProtKB-KW"/>
</dbReference>
<gene>
    <name evidence="1" type="ORF">DLJ60_16405</name>
</gene>
<proteinExistence type="predicted"/>
<evidence type="ECO:0000313" key="2">
    <source>
        <dbReference type="Proteomes" id="UP000274694"/>
    </source>
</evidence>